<reference evidence="1" key="1">
    <citation type="submission" date="2021-06" db="EMBL/GenBank/DDBJ databases">
        <authorList>
            <person name="Kallberg Y."/>
            <person name="Tangrot J."/>
            <person name="Rosling A."/>
        </authorList>
    </citation>
    <scope>NUCLEOTIDE SEQUENCE</scope>
    <source>
        <strain evidence="1">UK204</strain>
    </source>
</reference>
<gene>
    <name evidence="1" type="ORF">FCALED_LOCUS8134</name>
</gene>
<keyword evidence="2" id="KW-1185">Reference proteome</keyword>
<dbReference type="EMBL" id="CAJVPQ010002307">
    <property type="protein sequence ID" value="CAG8591874.1"/>
    <property type="molecule type" value="Genomic_DNA"/>
</dbReference>
<proteinExistence type="predicted"/>
<accession>A0A9N9C915</accession>
<comment type="caution">
    <text evidence="1">The sequence shown here is derived from an EMBL/GenBank/DDBJ whole genome shotgun (WGS) entry which is preliminary data.</text>
</comment>
<protein>
    <submittedName>
        <fullName evidence="1">8324_t:CDS:1</fullName>
    </submittedName>
</protein>
<name>A0A9N9C915_9GLOM</name>
<sequence>MDYFEIIRIAINIEITRLKKILKNVPTYSLIVPTGVSTSDILPSTENFMKELC</sequence>
<dbReference type="AlphaFoldDB" id="A0A9N9C915"/>
<evidence type="ECO:0000313" key="1">
    <source>
        <dbReference type="EMBL" id="CAG8591874.1"/>
    </source>
</evidence>
<organism evidence="1 2">
    <name type="scientific">Funneliformis caledonium</name>
    <dbReference type="NCBI Taxonomy" id="1117310"/>
    <lineage>
        <taxon>Eukaryota</taxon>
        <taxon>Fungi</taxon>
        <taxon>Fungi incertae sedis</taxon>
        <taxon>Mucoromycota</taxon>
        <taxon>Glomeromycotina</taxon>
        <taxon>Glomeromycetes</taxon>
        <taxon>Glomerales</taxon>
        <taxon>Glomeraceae</taxon>
        <taxon>Funneliformis</taxon>
    </lineage>
</organism>
<evidence type="ECO:0000313" key="2">
    <source>
        <dbReference type="Proteomes" id="UP000789570"/>
    </source>
</evidence>
<dbReference type="Proteomes" id="UP000789570">
    <property type="component" value="Unassembled WGS sequence"/>
</dbReference>